<gene>
    <name evidence="2" type="ORF">BTM25_52270</name>
</gene>
<comment type="caution">
    <text evidence="2">The sequence shown here is derived from an EMBL/GenBank/DDBJ whole genome shotgun (WGS) entry which is preliminary data.</text>
</comment>
<sequence length="347" mass="36851" precursor="true">MKRIAFAAICIAMAGLACLVGLTVSRSSTVTPSAAAAPSVTFKAQRITGPRPPKSGIDHNVVALGTVRLAMSAKQTAYVVSALRANAATVRTMVDNEVRCTWPGGSKNLVMGQNVYAGTGKDPRWEDIWVVTKFLLHPGVATTATCTAYARVASLYSQPSSVMIAGGSLRFADTSVANAANGKPLEYDMPYGDLPVDAKRRTLRQPALPVTAAPSGFRELSAFGDVDFQVCQRGVACDKNGSTTAKFTLIVNQWDSKGTHLCHSDATTSVTKTVPYWVHHAVVPLYKPHFKVSTAAGCAPKFSVYVRVDWLRGQPGAVQGTAVGLPDRRGSTTTHRSAMSHAYIVPA</sequence>
<evidence type="ECO:0000313" key="3">
    <source>
        <dbReference type="Proteomes" id="UP000242367"/>
    </source>
</evidence>
<proteinExistence type="predicted"/>
<dbReference type="PROSITE" id="PS51257">
    <property type="entry name" value="PROKAR_LIPOPROTEIN"/>
    <property type="match status" value="1"/>
</dbReference>
<name>A0A2P4UDB0_9ACTN</name>
<feature type="chain" id="PRO_5039696323" evidence="1">
    <location>
        <begin position="18"/>
        <end position="347"/>
    </location>
</feature>
<protein>
    <submittedName>
        <fullName evidence="2">Uncharacterized protein</fullName>
    </submittedName>
</protein>
<dbReference type="Proteomes" id="UP000242367">
    <property type="component" value="Unassembled WGS sequence"/>
</dbReference>
<evidence type="ECO:0000313" key="2">
    <source>
        <dbReference type="EMBL" id="POM23021.1"/>
    </source>
</evidence>
<keyword evidence="3" id="KW-1185">Reference proteome</keyword>
<dbReference type="AlphaFoldDB" id="A0A2P4UDB0"/>
<accession>A0A2P4UDB0</accession>
<organism evidence="2 3">
    <name type="scientific">Actinomadura rubteroloni</name>
    <dbReference type="NCBI Taxonomy" id="1926885"/>
    <lineage>
        <taxon>Bacteria</taxon>
        <taxon>Bacillati</taxon>
        <taxon>Actinomycetota</taxon>
        <taxon>Actinomycetes</taxon>
        <taxon>Streptosporangiales</taxon>
        <taxon>Thermomonosporaceae</taxon>
        <taxon>Actinomadura</taxon>
    </lineage>
</organism>
<keyword evidence="1" id="KW-0732">Signal</keyword>
<feature type="signal peptide" evidence="1">
    <location>
        <begin position="1"/>
        <end position="17"/>
    </location>
</feature>
<evidence type="ECO:0000256" key="1">
    <source>
        <dbReference type="SAM" id="SignalP"/>
    </source>
</evidence>
<reference evidence="2 3" key="1">
    <citation type="journal article" date="2017" name="Chemistry">
        <title>Isolation, Biosynthesis and Chemical Modifications of Rubterolones A-F: Rare Tropolone Alkaloids from Actinomadura sp. 5-2.</title>
        <authorList>
            <person name="Guo H."/>
            <person name="Benndorf R."/>
            <person name="Leichnitz D."/>
            <person name="Klassen J.L."/>
            <person name="Vollmers J."/>
            <person name="Gorls H."/>
            <person name="Steinacker M."/>
            <person name="Weigel C."/>
            <person name="Dahse H.M."/>
            <person name="Kaster A.K."/>
            <person name="de Beer Z.W."/>
            <person name="Poulsen M."/>
            <person name="Beemelmanns C."/>
        </authorList>
    </citation>
    <scope>NUCLEOTIDE SEQUENCE [LARGE SCALE GENOMIC DNA]</scope>
    <source>
        <strain evidence="2 3">5-2</strain>
    </source>
</reference>
<dbReference type="EMBL" id="MTBP01000004">
    <property type="protein sequence ID" value="POM23021.1"/>
    <property type="molecule type" value="Genomic_DNA"/>
</dbReference>